<dbReference type="InterPro" id="IPR011011">
    <property type="entry name" value="Znf_FYVE_PHD"/>
</dbReference>
<evidence type="ECO:0000256" key="4">
    <source>
        <dbReference type="PROSITE-ProRule" id="PRU00146"/>
    </source>
</evidence>
<dbReference type="SUPFAM" id="SSF57903">
    <property type="entry name" value="FYVE/PHD zinc finger"/>
    <property type="match status" value="1"/>
</dbReference>
<dbReference type="Proteomes" id="UP000242791">
    <property type="component" value="Unassembled WGS sequence"/>
</dbReference>
<dbReference type="PROSITE" id="PS01359">
    <property type="entry name" value="ZF_PHD_1"/>
    <property type="match status" value="1"/>
</dbReference>
<evidence type="ECO:0000313" key="8">
    <source>
        <dbReference type="Proteomes" id="UP000242791"/>
    </source>
</evidence>
<dbReference type="VEuPathDB" id="FungiDB:ACJ73_07566"/>
<keyword evidence="8" id="KW-1185">Reference proteome</keyword>
<feature type="region of interest" description="Disordered" evidence="5">
    <location>
        <begin position="1"/>
        <end position="28"/>
    </location>
</feature>
<dbReference type="Pfam" id="PF20826">
    <property type="entry name" value="PHD_5"/>
    <property type="match status" value="1"/>
</dbReference>
<feature type="region of interest" description="Disordered" evidence="5">
    <location>
        <begin position="796"/>
        <end position="817"/>
    </location>
</feature>
<keyword evidence="3" id="KW-0862">Zinc</keyword>
<feature type="region of interest" description="Disordered" evidence="5">
    <location>
        <begin position="679"/>
        <end position="735"/>
    </location>
</feature>
<dbReference type="InterPro" id="IPR001965">
    <property type="entry name" value="Znf_PHD"/>
</dbReference>
<feature type="compositionally biased region" description="Polar residues" evidence="5">
    <location>
        <begin position="93"/>
        <end position="107"/>
    </location>
</feature>
<feature type="region of interest" description="Disordered" evidence="5">
    <location>
        <begin position="93"/>
        <end position="212"/>
    </location>
</feature>
<dbReference type="InterPro" id="IPR019787">
    <property type="entry name" value="Znf_PHD-finger"/>
</dbReference>
<feature type="domain" description="PHD-type" evidence="6">
    <location>
        <begin position="736"/>
        <end position="785"/>
    </location>
</feature>
<dbReference type="GO" id="GO:0008270">
    <property type="term" value="F:zinc ion binding"/>
    <property type="evidence" value="ECO:0007669"/>
    <property type="project" value="UniProtKB-KW"/>
</dbReference>
<evidence type="ECO:0000256" key="3">
    <source>
        <dbReference type="ARBA" id="ARBA00022833"/>
    </source>
</evidence>
<feature type="compositionally biased region" description="Basic and acidic residues" evidence="5">
    <location>
        <begin position="139"/>
        <end position="157"/>
    </location>
</feature>
<keyword evidence="1" id="KW-0479">Metal-binding</keyword>
<reference evidence="7 8" key="1">
    <citation type="submission" date="2015-08" db="EMBL/GenBank/DDBJ databases">
        <title>Emmonsia species relationships and genome sequence.</title>
        <authorList>
            <person name="Cuomo C.A."/>
            <person name="Schwartz I.S."/>
            <person name="Kenyon C."/>
            <person name="De Hoog G.S."/>
            <person name="Govender N.P."/>
            <person name="Botha A."/>
            <person name="Moreno L."/>
            <person name="De Vries M."/>
            <person name="Munoz J.F."/>
            <person name="Stielow J.B."/>
        </authorList>
    </citation>
    <scope>NUCLEOTIDE SEQUENCE [LARGE SCALE GENOMIC DNA]</scope>
    <source>
        <strain evidence="7 8">EI222</strain>
    </source>
</reference>
<dbReference type="InterPro" id="IPR013083">
    <property type="entry name" value="Znf_RING/FYVE/PHD"/>
</dbReference>
<proteinExistence type="predicted"/>
<gene>
    <name evidence="7" type="ORF">ACJ73_07566</name>
</gene>
<comment type="caution">
    <text evidence="7">The sequence shown here is derived from an EMBL/GenBank/DDBJ whole genome shotgun (WGS) entry which is preliminary data.</text>
</comment>
<feature type="region of interest" description="Disordered" evidence="5">
    <location>
        <begin position="506"/>
        <end position="655"/>
    </location>
</feature>
<evidence type="ECO:0000313" key="7">
    <source>
        <dbReference type="EMBL" id="OJD21095.1"/>
    </source>
</evidence>
<evidence type="ECO:0000256" key="5">
    <source>
        <dbReference type="SAM" id="MobiDB-lite"/>
    </source>
</evidence>
<dbReference type="AlphaFoldDB" id="A0A1J9QY21"/>
<dbReference type="STRING" id="1658174.A0A1J9QY21"/>
<organism evidence="7 8">
    <name type="scientific">Blastomyces percursus</name>
    <dbReference type="NCBI Taxonomy" id="1658174"/>
    <lineage>
        <taxon>Eukaryota</taxon>
        <taxon>Fungi</taxon>
        <taxon>Dikarya</taxon>
        <taxon>Ascomycota</taxon>
        <taxon>Pezizomycotina</taxon>
        <taxon>Eurotiomycetes</taxon>
        <taxon>Eurotiomycetidae</taxon>
        <taxon>Onygenales</taxon>
        <taxon>Ajellomycetaceae</taxon>
        <taxon>Blastomyces</taxon>
    </lineage>
</organism>
<feature type="compositionally biased region" description="Polar residues" evidence="5">
    <location>
        <begin position="1"/>
        <end position="21"/>
    </location>
</feature>
<sequence length="817" mass="89281">MDDSFNYSNGDPQTPKRTPTSAALGESAFQTPKLESSFYDPRVTWNTADPYASSPEFLKTPQRLGLTTPSNHNYIHGLADRDSTLLDPSASFALNLSPQLERTSLSGTVRGRKTKESTKHGNNNSSSSSSNSSNKSGRKAADDQGNDGDRDTIDSAKRSAASMQTPPPTSTGRRKMQDRNNTNPGNTHPELSADPNNDNNTMGPPDSSHLETPSRVVGISANLFDGQSPNLFQMAAGSSADSPFFPQNRLFWDQDPQFPADSLGISNNFGDPFGPNQTTNNFNDSCFDQGQLQNDSLQIPQFHTMQAPSGVGHFNDPHAFHSHSMGHMDSSLYPTFFSTSPRLPTVRDEDPAMFLSSPARRFGFSEPTLPQDTPSRLETRQPYHHQTEESKREKRLKELKRAKSLGRRKAEAADEAADALRQSRSSQLLSRRNSSHSTQPHTRHASAHSSSGPGTSGGGVKKTPAKGRLSPLKTQPPSFHRPSSSATLHTPIESVVLKIGKDGRAKTEMTVVPQPPTTPFITRRPGMDLHESSTESDTESSDGSDFPTSHSTNPSFNNIHPESTPRQRDVLRAHSTSHPHSKNSSYSSTIASPNSGRQSPWTNSSRGSGRPPQFPTQKDGWMSTCRPTTNPPGGHSRGHSITDSEATQEEDDGTGVAQHALKQVLKGRNRQQARQPALLYNQKTRSSHALKTLQSSPPEFHSQFDSRRREISSPTTMTDPDFATPTTERQSNPSNGTRCVCNSMDNGGHLMIQCESCTHWLHTKCVGLDRQSLPPVYICIYCTQTPMRGGRIREPLAGGAGGHIPTSPLAHKSSRFR</sequence>
<feature type="compositionally biased region" description="Basic and acidic residues" evidence="5">
    <location>
        <begin position="563"/>
        <end position="572"/>
    </location>
</feature>
<keyword evidence="2 4" id="KW-0863">Zinc-finger</keyword>
<evidence type="ECO:0000256" key="1">
    <source>
        <dbReference type="ARBA" id="ARBA00022723"/>
    </source>
</evidence>
<feature type="compositionally biased region" description="Basic and acidic residues" evidence="5">
    <location>
        <begin position="702"/>
        <end position="711"/>
    </location>
</feature>
<feature type="region of interest" description="Disordered" evidence="5">
    <location>
        <begin position="357"/>
        <end position="491"/>
    </location>
</feature>
<feature type="compositionally biased region" description="Low complexity" evidence="5">
    <location>
        <begin position="122"/>
        <end position="134"/>
    </location>
</feature>
<feature type="compositionally biased region" description="Low complexity" evidence="5">
    <location>
        <begin position="419"/>
        <end position="437"/>
    </location>
</feature>
<feature type="compositionally biased region" description="Polar residues" evidence="5">
    <location>
        <begin position="472"/>
        <end position="488"/>
    </location>
</feature>
<dbReference type="PROSITE" id="PS50016">
    <property type="entry name" value="ZF_PHD_2"/>
    <property type="match status" value="1"/>
</dbReference>
<dbReference type="InterPro" id="IPR019786">
    <property type="entry name" value="Zinc_finger_PHD-type_CS"/>
</dbReference>
<dbReference type="OrthoDB" id="436852at2759"/>
<evidence type="ECO:0000259" key="6">
    <source>
        <dbReference type="PROSITE" id="PS50016"/>
    </source>
</evidence>
<feature type="compositionally biased region" description="Polar residues" evidence="5">
    <location>
        <begin position="589"/>
        <end position="607"/>
    </location>
</feature>
<dbReference type="SMART" id="SM00249">
    <property type="entry name" value="PHD"/>
    <property type="match status" value="1"/>
</dbReference>
<name>A0A1J9QY21_9EURO</name>
<protein>
    <recommendedName>
        <fullName evidence="6">PHD-type domain-containing protein</fullName>
    </recommendedName>
</protein>
<accession>A0A1J9QY21</accession>
<dbReference type="EMBL" id="LGTZ01001553">
    <property type="protein sequence ID" value="OJD21095.1"/>
    <property type="molecule type" value="Genomic_DNA"/>
</dbReference>
<feature type="compositionally biased region" description="Polar residues" evidence="5">
    <location>
        <begin position="546"/>
        <end position="561"/>
    </location>
</feature>
<dbReference type="Gene3D" id="3.30.40.10">
    <property type="entry name" value="Zinc/RING finger domain, C3HC4 (zinc finger)"/>
    <property type="match status" value="1"/>
</dbReference>
<feature type="compositionally biased region" description="Polar residues" evidence="5">
    <location>
        <begin position="712"/>
        <end position="735"/>
    </location>
</feature>
<evidence type="ECO:0000256" key="2">
    <source>
        <dbReference type="ARBA" id="ARBA00022771"/>
    </source>
</evidence>
<feature type="compositionally biased region" description="Basic and acidic residues" evidence="5">
    <location>
        <begin position="375"/>
        <end position="401"/>
    </location>
</feature>
<feature type="compositionally biased region" description="Polar residues" evidence="5">
    <location>
        <begin position="681"/>
        <end position="697"/>
    </location>
</feature>